<feature type="compositionally biased region" description="Low complexity" evidence="2">
    <location>
        <begin position="413"/>
        <end position="426"/>
    </location>
</feature>
<dbReference type="Gene3D" id="1.10.540.10">
    <property type="entry name" value="Acyl-CoA dehydrogenase/oxidase, N-terminal domain"/>
    <property type="match status" value="1"/>
</dbReference>
<dbReference type="GO" id="GO:0050660">
    <property type="term" value="F:flavin adenine dinucleotide binding"/>
    <property type="evidence" value="ECO:0007669"/>
    <property type="project" value="InterPro"/>
</dbReference>
<dbReference type="PANTHER" id="PTHR43884:SF12">
    <property type="entry name" value="ISOVALERYL-COA DEHYDROGENASE, MITOCHONDRIAL-RELATED"/>
    <property type="match status" value="1"/>
</dbReference>
<dbReference type="Gene3D" id="2.40.110.10">
    <property type="entry name" value="Butyryl-CoA Dehydrogenase, subunit A, domain 2"/>
    <property type="match status" value="1"/>
</dbReference>
<dbReference type="GO" id="GO:0003995">
    <property type="term" value="F:acyl-CoA dehydrogenase activity"/>
    <property type="evidence" value="ECO:0007669"/>
    <property type="project" value="TreeGrafter"/>
</dbReference>
<gene>
    <name evidence="4" type="ORF">SAMN02745977_00793</name>
</gene>
<dbReference type="InterPro" id="IPR046373">
    <property type="entry name" value="Acyl-CoA_Oxase/DH_mid-dom_sf"/>
</dbReference>
<keyword evidence="5" id="KW-1185">Reference proteome</keyword>
<dbReference type="STRING" id="1121117.SAMN02745977_00793"/>
<dbReference type="EMBL" id="FOCW01000001">
    <property type="protein sequence ID" value="SEN22194.1"/>
    <property type="molecule type" value="Genomic_DNA"/>
</dbReference>
<name>A0A1H8ESS7_9BURK</name>
<feature type="coiled-coil region" evidence="1">
    <location>
        <begin position="284"/>
        <end position="311"/>
    </location>
</feature>
<dbReference type="AlphaFoldDB" id="A0A1H8ESS7"/>
<dbReference type="PANTHER" id="PTHR43884">
    <property type="entry name" value="ACYL-COA DEHYDROGENASE"/>
    <property type="match status" value="1"/>
</dbReference>
<reference evidence="4 5" key="1">
    <citation type="submission" date="2016-10" db="EMBL/GenBank/DDBJ databases">
        <authorList>
            <person name="de Groot N.N."/>
        </authorList>
    </citation>
    <scope>NUCLEOTIDE SEQUENCE [LARGE SCALE GENOMIC DNA]</scope>
    <source>
        <strain evidence="4 5">DSM 15123</strain>
    </source>
</reference>
<evidence type="ECO:0000313" key="4">
    <source>
        <dbReference type="EMBL" id="SEN22194.1"/>
    </source>
</evidence>
<dbReference type="Pfam" id="PF02771">
    <property type="entry name" value="Acyl-CoA_dh_N"/>
    <property type="match status" value="1"/>
</dbReference>
<proteinExistence type="predicted"/>
<protein>
    <recommendedName>
        <fullName evidence="3">Acyl-CoA dehydrogenase/oxidase N-terminal domain-containing protein</fullName>
    </recommendedName>
</protein>
<feature type="region of interest" description="Disordered" evidence="2">
    <location>
        <begin position="396"/>
        <end position="426"/>
    </location>
</feature>
<evidence type="ECO:0000256" key="1">
    <source>
        <dbReference type="SAM" id="Coils"/>
    </source>
</evidence>
<dbReference type="Proteomes" id="UP000199531">
    <property type="component" value="Unassembled WGS sequence"/>
</dbReference>
<evidence type="ECO:0000259" key="3">
    <source>
        <dbReference type="Pfam" id="PF02771"/>
    </source>
</evidence>
<evidence type="ECO:0000313" key="5">
    <source>
        <dbReference type="Proteomes" id="UP000199531"/>
    </source>
</evidence>
<organism evidence="4 5">
    <name type="scientific">Brachymonas denitrificans DSM 15123</name>
    <dbReference type="NCBI Taxonomy" id="1121117"/>
    <lineage>
        <taxon>Bacteria</taxon>
        <taxon>Pseudomonadati</taxon>
        <taxon>Pseudomonadota</taxon>
        <taxon>Betaproteobacteria</taxon>
        <taxon>Burkholderiales</taxon>
        <taxon>Comamonadaceae</taxon>
        <taxon>Brachymonas</taxon>
    </lineage>
</organism>
<dbReference type="InterPro" id="IPR037069">
    <property type="entry name" value="AcylCoA_DH/ox_N_sf"/>
</dbReference>
<accession>A0A1H8ESS7</accession>
<keyword evidence="1" id="KW-0175">Coiled coil</keyword>
<dbReference type="InterPro" id="IPR036250">
    <property type="entry name" value="AcylCo_DH-like_C"/>
</dbReference>
<evidence type="ECO:0000256" key="2">
    <source>
        <dbReference type="SAM" id="MobiDB-lite"/>
    </source>
</evidence>
<dbReference type="InterPro" id="IPR013786">
    <property type="entry name" value="AcylCoA_DH/ox_N"/>
</dbReference>
<dbReference type="SUPFAM" id="SSF47203">
    <property type="entry name" value="Acyl-CoA dehydrogenase C-terminal domain-like"/>
    <property type="match status" value="1"/>
</dbReference>
<feature type="domain" description="Acyl-CoA dehydrogenase/oxidase N-terminal" evidence="3">
    <location>
        <begin position="22"/>
        <end position="133"/>
    </location>
</feature>
<dbReference type="SUPFAM" id="SSF56645">
    <property type="entry name" value="Acyl-CoA dehydrogenase NM domain-like"/>
    <property type="match status" value="1"/>
</dbReference>
<sequence length="426" mass="45513">MQVPGVVFACASHPVMKETTMSETAQLLLGQVRSHVRTGLRPLVEQIDRQGFYPETWLRELGALGGFASLAQPEQGGSGLGLATQIEVMAAVGAECGATAFTLWCQGTFAWYLRQSSNAAVRERYLPQVLRGELLAGTGMSNTVKHLSGIEKHLLQAEPEEGGYVVSGSLPWVSNLGDEHVFAATAQLGEGGYVMFVVRGNAPGVTLKPCPEFCALEGTRTLNVRFDKVHIPFADVLAQPNEFNAFLGRVKPGFILLQIGMALGVIEGSLKLIRESNLTQCVTNAWLDDQHDDLQEELDALRVKTRQLAQQAEAGSVEMLPVLQARLHASELSLRAAQSAALHAGARGYLMRHAAQRRSREALFVAIVTPALKQLRHDIAVLTAANPAAVASQAAAAVTEAAGKERAGESPNAVAPQAAETETQAA</sequence>
<dbReference type="InterPro" id="IPR009100">
    <property type="entry name" value="AcylCoA_DH/oxidase_NM_dom_sf"/>
</dbReference>